<dbReference type="InterPro" id="IPR036097">
    <property type="entry name" value="HisK_dim/P_sf"/>
</dbReference>
<evidence type="ECO:0000313" key="18">
    <source>
        <dbReference type="EMBL" id="OOO63081.1"/>
    </source>
</evidence>
<dbReference type="Proteomes" id="UP000190256">
    <property type="component" value="Unassembled WGS sequence"/>
</dbReference>
<dbReference type="SMART" id="SM00388">
    <property type="entry name" value="HisKA"/>
    <property type="match status" value="1"/>
</dbReference>
<accession>A0A1S9IH81</accession>
<dbReference type="RefSeq" id="WP_078023585.1">
    <property type="nucleotide sequence ID" value="NZ_JADPGM010000002.1"/>
</dbReference>
<comment type="caution">
    <text evidence="19">The sequence shown here is derived from an EMBL/GenBank/DDBJ whole genome shotgun (WGS) entry which is preliminary data.</text>
</comment>
<feature type="transmembrane region" description="Helical" evidence="15">
    <location>
        <begin position="199"/>
        <end position="216"/>
    </location>
</feature>
<dbReference type="PROSITE" id="PS50885">
    <property type="entry name" value="HAMP"/>
    <property type="match status" value="1"/>
</dbReference>
<evidence type="ECO:0000256" key="11">
    <source>
        <dbReference type="ARBA" id="ARBA00022840"/>
    </source>
</evidence>
<dbReference type="PRINTS" id="PR00344">
    <property type="entry name" value="BCTRLSENSOR"/>
</dbReference>
<dbReference type="FunFam" id="3.30.565.10:FF:000006">
    <property type="entry name" value="Sensor histidine kinase WalK"/>
    <property type="match status" value="1"/>
</dbReference>
<evidence type="ECO:0000256" key="5">
    <source>
        <dbReference type="ARBA" id="ARBA00022475"/>
    </source>
</evidence>
<dbReference type="EC" id="2.7.13.3" evidence="4"/>
<dbReference type="InterPro" id="IPR036890">
    <property type="entry name" value="HATPase_C_sf"/>
</dbReference>
<dbReference type="Gene3D" id="3.30.565.10">
    <property type="entry name" value="Histidine kinase-like ATPase, C-terminal domain"/>
    <property type="match status" value="1"/>
</dbReference>
<evidence type="ECO:0000256" key="2">
    <source>
        <dbReference type="ARBA" id="ARBA00004141"/>
    </source>
</evidence>
<name>A0A1S9IH81_9CLOT</name>
<dbReference type="InterPro" id="IPR050398">
    <property type="entry name" value="HssS/ArlS-like"/>
</dbReference>
<dbReference type="InterPro" id="IPR003660">
    <property type="entry name" value="HAMP_dom"/>
</dbReference>
<keyword evidence="10 19" id="KW-0418">Kinase</keyword>
<dbReference type="STRING" id="1962263.BS637_04540"/>
<dbReference type="SUPFAM" id="SSF55874">
    <property type="entry name" value="ATPase domain of HSP90 chaperone/DNA topoisomerase II/histidine kinase"/>
    <property type="match status" value="1"/>
</dbReference>
<dbReference type="SMART" id="SM00304">
    <property type="entry name" value="HAMP"/>
    <property type="match status" value="1"/>
</dbReference>
<evidence type="ECO:0000259" key="17">
    <source>
        <dbReference type="PROSITE" id="PS50885"/>
    </source>
</evidence>
<dbReference type="InterPro" id="IPR003594">
    <property type="entry name" value="HATPase_dom"/>
</dbReference>
<keyword evidence="14 15" id="KW-0472">Membrane</keyword>
<feature type="domain" description="Histidine kinase" evidence="16">
    <location>
        <begin position="285"/>
        <end position="502"/>
    </location>
</feature>
<dbReference type="GO" id="GO:0005886">
    <property type="term" value="C:plasma membrane"/>
    <property type="evidence" value="ECO:0007669"/>
    <property type="project" value="UniProtKB-SubCell"/>
</dbReference>
<dbReference type="SMART" id="SM00387">
    <property type="entry name" value="HATPase_c"/>
    <property type="match status" value="1"/>
</dbReference>
<dbReference type="InterPro" id="IPR003661">
    <property type="entry name" value="HisK_dim/P_dom"/>
</dbReference>
<dbReference type="SUPFAM" id="SSF47384">
    <property type="entry name" value="Homodimeric domain of signal transducing histidine kinase"/>
    <property type="match status" value="1"/>
</dbReference>
<evidence type="ECO:0000256" key="6">
    <source>
        <dbReference type="ARBA" id="ARBA00022553"/>
    </source>
</evidence>
<dbReference type="CDD" id="cd00075">
    <property type="entry name" value="HATPase"/>
    <property type="match status" value="1"/>
</dbReference>
<keyword evidence="13" id="KW-0902">Two-component regulatory system</keyword>
<dbReference type="InterPro" id="IPR004358">
    <property type="entry name" value="Sig_transdc_His_kin-like_C"/>
</dbReference>
<evidence type="ECO:0000256" key="15">
    <source>
        <dbReference type="SAM" id="Phobius"/>
    </source>
</evidence>
<keyword evidence="11" id="KW-0067">ATP-binding</keyword>
<evidence type="ECO:0000256" key="3">
    <source>
        <dbReference type="ARBA" id="ARBA00004236"/>
    </source>
</evidence>
<evidence type="ECO:0000313" key="19">
    <source>
        <dbReference type="EMBL" id="OOO69657.1"/>
    </source>
</evidence>
<evidence type="ECO:0000256" key="12">
    <source>
        <dbReference type="ARBA" id="ARBA00022989"/>
    </source>
</evidence>
<reference evidence="18 20" key="1">
    <citation type="submission" date="2016-12" db="EMBL/GenBank/DDBJ databases">
        <title>Clostridium tepidum sp. nov., a close relative of Clostridium sporogenes and Clostridium botulinum Group I.</title>
        <authorList>
            <person name="Dobritsa A.P."/>
            <person name="Kutumbaka K."/>
            <person name="Werner K."/>
            <person name="Samadpour M."/>
        </authorList>
    </citation>
    <scope>NUCLEOTIDE SEQUENCE [LARGE SCALE GENOMIC DNA]</scope>
    <source>
        <strain evidence="18 20">PE</strain>
    </source>
</reference>
<dbReference type="Pfam" id="PF02518">
    <property type="entry name" value="HATPase_c"/>
    <property type="match status" value="1"/>
</dbReference>
<dbReference type="EMBL" id="MRAE01000003">
    <property type="protein sequence ID" value="OOO69657.1"/>
    <property type="molecule type" value="Genomic_DNA"/>
</dbReference>
<feature type="transmembrane region" description="Helical" evidence="15">
    <location>
        <begin position="35"/>
        <end position="57"/>
    </location>
</feature>
<evidence type="ECO:0000256" key="10">
    <source>
        <dbReference type="ARBA" id="ARBA00022777"/>
    </source>
</evidence>
<organism evidence="19 21">
    <name type="scientific">Clostridium tepidum</name>
    <dbReference type="NCBI Taxonomy" id="1962263"/>
    <lineage>
        <taxon>Bacteria</taxon>
        <taxon>Bacillati</taxon>
        <taxon>Bacillota</taxon>
        <taxon>Clostridia</taxon>
        <taxon>Eubacteriales</taxon>
        <taxon>Clostridiaceae</taxon>
        <taxon>Clostridium</taxon>
    </lineage>
</organism>
<keyword evidence="9" id="KW-0547">Nucleotide-binding</keyword>
<dbReference type="GO" id="GO:0005524">
    <property type="term" value="F:ATP binding"/>
    <property type="evidence" value="ECO:0007669"/>
    <property type="project" value="UniProtKB-KW"/>
</dbReference>
<dbReference type="Pfam" id="PF00512">
    <property type="entry name" value="HisKA"/>
    <property type="match status" value="1"/>
</dbReference>
<keyword evidence="12 15" id="KW-1133">Transmembrane helix</keyword>
<sequence length="504" mass="58592">MKSRIKRLFNKILKPFKYLYKLISYKIKKSLRLELIFTFGLCFLMAIVTFIITNSYLTRISEYSEVDYNSGINEIYNYSLAISEEINGQNLKIENTKVIQEIINSTWEADKNNKVFIANTEGKILLKSENVEAEQVDIFEIIKNNIQIQNIDKYKYNYDVGRKEVASINPLVFQNQKAYIIVQGVPRAETVYYTKDKSVSAFLLAVIVFIFGFLFITKRKMNYIEQISTGLLQISKGNLDYRVKRSGDDELALLADNINYMAKELSDKIEKERSIEKAKNELITNVSHDLRTPLTSIMGYLGLIKEKKFKSEKELMEYANVAYNKSEKLKNLIQDLFSYTKYTNDRVELNKQRIILAELLDQLIEELVPICEENTVTINKYSWDSEIVAEIDADKMVRVFENLIMNAIRYSIKPGEIKINLYKERVFSIISISNKSEEISKEDLKKLFDRFYRLDKSRTASTGGSGLGLAIAKSIVEMHKGRIWAEYQKGYVTFYIKLIMVEDE</sequence>
<proteinExistence type="predicted"/>
<reference evidence="19 21" key="2">
    <citation type="submission" date="2016-12" db="EMBL/GenBank/DDBJ databases">
        <title>Clostridium tepidum sp. nov., a close relative of Clostridium sporogenes and Clostridium botulinum Group I.</title>
        <authorList>
            <person name="Dobritsa A.P."/>
            <person name="Kutumbaka K.K."/>
            <person name="Werner K."/>
            <person name="Wiedmann M."/>
            <person name="Asmus A."/>
            <person name="Samadpour M."/>
        </authorList>
    </citation>
    <scope>NUCLEOTIDE SEQUENCE [LARGE SCALE GENOMIC DNA]</scope>
    <source>
        <strain evidence="19 21">IEH 97212</strain>
    </source>
</reference>
<protein>
    <recommendedName>
        <fullName evidence="4">histidine kinase</fullName>
        <ecNumber evidence="4">2.7.13.3</ecNumber>
    </recommendedName>
</protein>
<comment type="subcellular location">
    <subcellularLocation>
        <location evidence="3">Cell membrane</location>
    </subcellularLocation>
    <subcellularLocation>
        <location evidence="2">Membrane</location>
        <topology evidence="2">Multi-pass membrane protein</topology>
    </subcellularLocation>
</comment>
<evidence type="ECO:0000313" key="20">
    <source>
        <dbReference type="Proteomes" id="UP000190206"/>
    </source>
</evidence>
<gene>
    <name evidence="18" type="ORF">BS637_04540</name>
    <name evidence="19" type="ORF">BS638_02345</name>
</gene>
<dbReference type="GO" id="GO:0000155">
    <property type="term" value="F:phosphorelay sensor kinase activity"/>
    <property type="evidence" value="ECO:0007669"/>
    <property type="project" value="InterPro"/>
</dbReference>
<evidence type="ECO:0000256" key="8">
    <source>
        <dbReference type="ARBA" id="ARBA00022692"/>
    </source>
</evidence>
<dbReference type="EMBL" id="MRAD01000003">
    <property type="protein sequence ID" value="OOO63081.1"/>
    <property type="molecule type" value="Genomic_DNA"/>
</dbReference>
<dbReference type="SUPFAM" id="SSF158472">
    <property type="entry name" value="HAMP domain-like"/>
    <property type="match status" value="1"/>
</dbReference>
<dbReference type="Gene3D" id="6.10.340.10">
    <property type="match status" value="1"/>
</dbReference>
<evidence type="ECO:0000256" key="1">
    <source>
        <dbReference type="ARBA" id="ARBA00000085"/>
    </source>
</evidence>
<dbReference type="OrthoDB" id="9792991at2"/>
<keyword evidence="6" id="KW-0597">Phosphoprotein</keyword>
<dbReference type="Pfam" id="PF00672">
    <property type="entry name" value="HAMP"/>
    <property type="match status" value="1"/>
</dbReference>
<evidence type="ECO:0000256" key="13">
    <source>
        <dbReference type="ARBA" id="ARBA00023012"/>
    </source>
</evidence>
<dbReference type="AlphaFoldDB" id="A0A1S9IH81"/>
<evidence type="ECO:0000256" key="7">
    <source>
        <dbReference type="ARBA" id="ARBA00022679"/>
    </source>
</evidence>
<evidence type="ECO:0000313" key="21">
    <source>
        <dbReference type="Proteomes" id="UP000190256"/>
    </source>
</evidence>
<evidence type="ECO:0000256" key="14">
    <source>
        <dbReference type="ARBA" id="ARBA00023136"/>
    </source>
</evidence>
<comment type="catalytic activity">
    <reaction evidence="1">
        <text>ATP + protein L-histidine = ADP + protein N-phospho-L-histidine.</text>
        <dbReference type="EC" id="2.7.13.3"/>
    </reaction>
</comment>
<evidence type="ECO:0000256" key="9">
    <source>
        <dbReference type="ARBA" id="ARBA00022741"/>
    </source>
</evidence>
<dbReference type="Proteomes" id="UP000190206">
    <property type="component" value="Unassembled WGS sequence"/>
</dbReference>
<feature type="domain" description="HAMP" evidence="17">
    <location>
        <begin position="218"/>
        <end position="270"/>
    </location>
</feature>
<dbReference type="FunFam" id="1.10.287.130:FF:000008">
    <property type="entry name" value="Two-component sensor histidine kinase"/>
    <property type="match status" value="1"/>
</dbReference>
<dbReference type="InterPro" id="IPR005467">
    <property type="entry name" value="His_kinase_dom"/>
</dbReference>
<dbReference type="Gene3D" id="1.10.287.130">
    <property type="match status" value="1"/>
</dbReference>
<dbReference type="PROSITE" id="PS50109">
    <property type="entry name" value="HIS_KIN"/>
    <property type="match status" value="1"/>
</dbReference>
<keyword evidence="8 15" id="KW-0812">Transmembrane</keyword>
<dbReference type="CDD" id="cd00082">
    <property type="entry name" value="HisKA"/>
    <property type="match status" value="1"/>
</dbReference>
<evidence type="ECO:0000259" key="16">
    <source>
        <dbReference type="PROSITE" id="PS50109"/>
    </source>
</evidence>
<keyword evidence="5" id="KW-1003">Cell membrane</keyword>
<evidence type="ECO:0000256" key="4">
    <source>
        <dbReference type="ARBA" id="ARBA00012438"/>
    </source>
</evidence>
<keyword evidence="20" id="KW-1185">Reference proteome</keyword>
<dbReference type="PANTHER" id="PTHR45528:SF8">
    <property type="entry name" value="HISTIDINE KINASE"/>
    <property type="match status" value="1"/>
</dbReference>
<dbReference type="PANTHER" id="PTHR45528">
    <property type="entry name" value="SENSOR HISTIDINE KINASE CPXA"/>
    <property type="match status" value="1"/>
</dbReference>
<dbReference type="CDD" id="cd06225">
    <property type="entry name" value="HAMP"/>
    <property type="match status" value="1"/>
</dbReference>
<keyword evidence="7" id="KW-0808">Transferase</keyword>